<reference evidence="1" key="1">
    <citation type="submission" date="2022-08" db="EMBL/GenBank/DDBJ databases">
        <title>Genome Sequence of Pycnoporus sanguineus.</title>
        <authorList>
            <person name="Buettner E."/>
        </authorList>
    </citation>
    <scope>NUCLEOTIDE SEQUENCE</scope>
    <source>
        <strain evidence="1">CG-C14</strain>
    </source>
</reference>
<protein>
    <submittedName>
        <fullName evidence="1">Uncharacterized protein</fullName>
    </submittedName>
</protein>
<proteinExistence type="predicted"/>
<sequence length="83" mass="9353">MEKLQSNGALVSLQATGGTGYRWTSMKMRPKDDKSRESEAFKPLELIATDIEAAVKDCVWEEASRKPEPRFQYKNAGDSKPDM</sequence>
<dbReference type="EMBL" id="JANSHE010000288">
    <property type="protein sequence ID" value="KAJ3013111.1"/>
    <property type="molecule type" value="Genomic_DNA"/>
</dbReference>
<keyword evidence="2" id="KW-1185">Reference proteome</keyword>
<name>A0ACC1Q8U3_9APHY</name>
<organism evidence="1 2">
    <name type="scientific">Trametes sanguinea</name>
    <dbReference type="NCBI Taxonomy" id="158606"/>
    <lineage>
        <taxon>Eukaryota</taxon>
        <taxon>Fungi</taxon>
        <taxon>Dikarya</taxon>
        <taxon>Basidiomycota</taxon>
        <taxon>Agaricomycotina</taxon>
        <taxon>Agaricomycetes</taxon>
        <taxon>Polyporales</taxon>
        <taxon>Polyporaceae</taxon>
        <taxon>Trametes</taxon>
    </lineage>
</organism>
<dbReference type="Proteomes" id="UP001144978">
    <property type="component" value="Unassembled WGS sequence"/>
</dbReference>
<comment type="caution">
    <text evidence="1">The sequence shown here is derived from an EMBL/GenBank/DDBJ whole genome shotgun (WGS) entry which is preliminary data.</text>
</comment>
<evidence type="ECO:0000313" key="2">
    <source>
        <dbReference type="Proteomes" id="UP001144978"/>
    </source>
</evidence>
<evidence type="ECO:0000313" key="1">
    <source>
        <dbReference type="EMBL" id="KAJ3013111.1"/>
    </source>
</evidence>
<gene>
    <name evidence="1" type="ORF">NUW54_g1681</name>
</gene>
<accession>A0ACC1Q8U3</accession>